<proteinExistence type="predicted"/>
<gene>
    <name evidence="2" type="ORF">I6U48_04295</name>
</gene>
<protein>
    <submittedName>
        <fullName evidence="2">Bacteriohemerythrin</fullName>
    </submittedName>
</protein>
<evidence type="ECO:0000313" key="2">
    <source>
        <dbReference type="EMBL" id="MBV7272138.1"/>
    </source>
</evidence>
<dbReference type="Proteomes" id="UP000694308">
    <property type="component" value="Unassembled WGS sequence"/>
</dbReference>
<dbReference type="PANTHER" id="PTHR37164:SF1">
    <property type="entry name" value="BACTERIOHEMERYTHRIN"/>
    <property type="match status" value="1"/>
</dbReference>
<reference evidence="2" key="1">
    <citation type="submission" date="2020-12" db="EMBL/GenBank/DDBJ databases">
        <title>Clostridium thailandense sp. nov., a novel acetogenic bacterium isolated from peat land soil in Thailand.</title>
        <authorList>
            <person name="Chaikitkaew S."/>
            <person name="Birkeland N.K."/>
        </authorList>
    </citation>
    <scope>NUCLEOTIDE SEQUENCE</scope>
    <source>
        <strain evidence="2">PL3</strain>
    </source>
</reference>
<accession>A0A949TTL8</accession>
<keyword evidence="3" id="KW-1185">Reference proteome</keyword>
<organism evidence="2 3">
    <name type="scientific">Clostridium thailandense</name>
    <dbReference type="NCBI Taxonomy" id="2794346"/>
    <lineage>
        <taxon>Bacteria</taxon>
        <taxon>Bacillati</taxon>
        <taxon>Bacillota</taxon>
        <taxon>Clostridia</taxon>
        <taxon>Eubacteriales</taxon>
        <taxon>Clostridiaceae</taxon>
        <taxon>Clostridium</taxon>
    </lineage>
</organism>
<dbReference type="RefSeq" id="WP_218319172.1">
    <property type="nucleotide sequence ID" value="NZ_JAEEGC010000019.1"/>
</dbReference>
<feature type="domain" description="Hemerythrin-like" evidence="1">
    <location>
        <begin position="11"/>
        <end position="126"/>
    </location>
</feature>
<dbReference type="NCBIfam" id="NF033749">
    <property type="entry name" value="bact_hemeryth"/>
    <property type="match status" value="1"/>
</dbReference>
<dbReference type="EMBL" id="JAEEGC010000019">
    <property type="protein sequence ID" value="MBV7272138.1"/>
    <property type="molecule type" value="Genomic_DNA"/>
</dbReference>
<evidence type="ECO:0000259" key="1">
    <source>
        <dbReference type="Pfam" id="PF01814"/>
    </source>
</evidence>
<dbReference type="InterPro" id="IPR012312">
    <property type="entry name" value="Hemerythrin-like"/>
</dbReference>
<dbReference type="Pfam" id="PF01814">
    <property type="entry name" value="Hemerythrin"/>
    <property type="match status" value="1"/>
</dbReference>
<dbReference type="CDD" id="cd12107">
    <property type="entry name" value="Hemerythrin"/>
    <property type="match status" value="1"/>
</dbReference>
<dbReference type="InterPro" id="IPR050669">
    <property type="entry name" value="Hemerythrin"/>
</dbReference>
<dbReference type="GO" id="GO:0046872">
    <property type="term" value="F:metal ion binding"/>
    <property type="evidence" value="ECO:0007669"/>
    <property type="project" value="InterPro"/>
</dbReference>
<sequence>MLNWDDSLLIGIEKIDNEHKQIFSYINNLLMEIEQKKSKEEISKTMDFIESYISNHFKNEENMIINKDKEAYKIQFQQHELYKKDIIKLRHDFEKNGAMYALADETQRIINMWCSNHIDKFDKKLISFIKD</sequence>
<dbReference type="InterPro" id="IPR012827">
    <property type="entry name" value="Hemerythrin_metal-bd"/>
</dbReference>
<comment type="caution">
    <text evidence="2">The sequence shown here is derived from an EMBL/GenBank/DDBJ whole genome shotgun (WGS) entry which is preliminary data.</text>
</comment>
<evidence type="ECO:0000313" key="3">
    <source>
        <dbReference type="Proteomes" id="UP000694308"/>
    </source>
</evidence>
<dbReference type="AlphaFoldDB" id="A0A949TTL8"/>
<dbReference type="PANTHER" id="PTHR37164">
    <property type="entry name" value="BACTERIOHEMERYTHRIN"/>
    <property type="match status" value="1"/>
</dbReference>
<dbReference type="NCBIfam" id="TIGR02481">
    <property type="entry name" value="hemeryth_dom"/>
    <property type="match status" value="1"/>
</dbReference>
<name>A0A949TTL8_9CLOT</name>